<dbReference type="InterPro" id="IPR036631">
    <property type="entry name" value="MGMT_N_sf"/>
</dbReference>
<evidence type="ECO:0000313" key="13">
    <source>
        <dbReference type="Proteomes" id="UP000218282"/>
    </source>
</evidence>
<evidence type="ECO:0000256" key="9">
    <source>
        <dbReference type="HAMAP-Rule" id="MF_00772"/>
    </source>
</evidence>
<dbReference type="PANTHER" id="PTHR10815:SF5">
    <property type="entry name" value="METHYLATED-DNA--PROTEIN-CYSTEINE METHYLTRANSFERASE"/>
    <property type="match status" value="1"/>
</dbReference>
<comment type="similarity">
    <text evidence="2 9">Belongs to the MGMT family.</text>
</comment>
<comment type="caution">
    <text evidence="12">The sequence shown here is derived from an EMBL/GenBank/DDBJ whole genome shotgun (WGS) entry which is preliminary data.</text>
</comment>
<dbReference type="CDD" id="cd06445">
    <property type="entry name" value="ATase"/>
    <property type="match status" value="1"/>
</dbReference>
<keyword evidence="5 9" id="KW-0808">Transferase</keyword>
<dbReference type="GO" id="GO:0003908">
    <property type="term" value="F:methylated-DNA-[protein]-cysteine S-methyltransferase activity"/>
    <property type="evidence" value="ECO:0007669"/>
    <property type="project" value="UniProtKB-UniRule"/>
</dbReference>
<dbReference type="FunFam" id="1.10.10.10:FF:000214">
    <property type="entry name" value="Methylated-DNA--protein-cysteine methyltransferase"/>
    <property type="match status" value="1"/>
</dbReference>
<evidence type="ECO:0000256" key="2">
    <source>
        <dbReference type="ARBA" id="ARBA00008711"/>
    </source>
</evidence>
<evidence type="ECO:0000256" key="3">
    <source>
        <dbReference type="ARBA" id="ARBA00022490"/>
    </source>
</evidence>
<evidence type="ECO:0000313" key="12">
    <source>
        <dbReference type="EMBL" id="PCS05276.1"/>
    </source>
</evidence>
<keyword evidence="7 9" id="KW-0234">DNA repair</keyword>
<evidence type="ECO:0000256" key="4">
    <source>
        <dbReference type="ARBA" id="ARBA00022603"/>
    </source>
</evidence>
<keyword evidence="4 9" id="KW-0489">Methyltransferase</keyword>
<name>A0A2A5RVL2_9LACT</name>
<evidence type="ECO:0000259" key="11">
    <source>
        <dbReference type="Pfam" id="PF02870"/>
    </source>
</evidence>
<dbReference type="InterPro" id="IPR036217">
    <property type="entry name" value="MethylDNA_cys_MeTrfase_DNAb"/>
</dbReference>
<proteinExistence type="inferred from homology"/>
<dbReference type="InterPro" id="IPR008332">
    <property type="entry name" value="MethylG_MeTrfase_N"/>
</dbReference>
<dbReference type="EMBL" id="JXJW01000019">
    <property type="protein sequence ID" value="PCS05276.1"/>
    <property type="molecule type" value="Genomic_DNA"/>
</dbReference>
<evidence type="ECO:0000256" key="7">
    <source>
        <dbReference type="ARBA" id="ARBA00023204"/>
    </source>
</evidence>
<dbReference type="Pfam" id="PF01035">
    <property type="entry name" value="DNA_binding_1"/>
    <property type="match status" value="1"/>
</dbReference>
<organism evidence="12 13">
    <name type="scientific">Pseudolactococcus piscium</name>
    <dbReference type="NCBI Taxonomy" id="1364"/>
    <lineage>
        <taxon>Bacteria</taxon>
        <taxon>Bacillati</taxon>
        <taxon>Bacillota</taxon>
        <taxon>Bacilli</taxon>
        <taxon>Lactobacillales</taxon>
        <taxon>Streptococcaceae</taxon>
        <taxon>Pseudolactococcus</taxon>
    </lineage>
</organism>
<keyword evidence="6 9" id="KW-0227">DNA damage</keyword>
<feature type="domain" description="Methylated-DNA-[protein]-cysteine S-methyltransferase DNA binding" evidence="10">
    <location>
        <begin position="84"/>
        <end position="168"/>
    </location>
</feature>
<dbReference type="GO" id="GO:0006307">
    <property type="term" value="P:DNA alkylation repair"/>
    <property type="evidence" value="ECO:0007669"/>
    <property type="project" value="UniProtKB-UniRule"/>
</dbReference>
<dbReference type="Proteomes" id="UP000218282">
    <property type="component" value="Unassembled WGS sequence"/>
</dbReference>
<comment type="catalytic activity">
    <reaction evidence="1 9">
        <text>a 4-O-methyl-thymidine in DNA + L-cysteinyl-[protein] = a thymidine in DNA + S-methyl-L-cysteinyl-[protein]</text>
        <dbReference type="Rhea" id="RHEA:53428"/>
        <dbReference type="Rhea" id="RHEA-COMP:10131"/>
        <dbReference type="Rhea" id="RHEA-COMP:10132"/>
        <dbReference type="Rhea" id="RHEA-COMP:13555"/>
        <dbReference type="Rhea" id="RHEA-COMP:13556"/>
        <dbReference type="ChEBI" id="CHEBI:29950"/>
        <dbReference type="ChEBI" id="CHEBI:82612"/>
        <dbReference type="ChEBI" id="CHEBI:137386"/>
        <dbReference type="ChEBI" id="CHEBI:137387"/>
        <dbReference type="EC" id="2.1.1.63"/>
    </reaction>
</comment>
<sequence length="184" mass="19734">MNMLDSKTTYHSPIGLMTLASDGRHLTGLWLENQAHFAETLADDAVINDTLQVFIDTKSWLARYFSGHQPSIASLPLAPAGSSFRQAVWQILCEIPYGTLITYGEIAKKLAVTMEKASMSSQAVGGAVGHNPISIIIPCHRVVGASGSLTGYAGGMDAKVWLLTLEGVDMTTVFIPKTAIKKPT</sequence>
<comment type="miscellaneous">
    <text evidence="9">This enzyme catalyzes only one turnover and therefore is not strictly catalytic. According to one definition, an enzyme is a biocatalyst that acts repeatedly and over many reaction cycles.</text>
</comment>
<feature type="domain" description="Methylguanine DNA methyltransferase ribonuclease-like" evidence="11">
    <location>
        <begin position="7"/>
        <end position="78"/>
    </location>
</feature>
<dbReference type="HAMAP" id="MF_00772">
    <property type="entry name" value="OGT"/>
    <property type="match status" value="1"/>
</dbReference>
<protein>
    <recommendedName>
        <fullName evidence="9">Methylated-DNA--protein-cysteine methyltransferase</fullName>
        <ecNumber evidence="9">2.1.1.63</ecNumber>
    </recommendedName>
    <alternativeName>
        <fullName evidence="9">6-O-methylguanine-DNA methyltransferase</fullName>
        <shortName evidence="9">MGMT</shortName>
    </alternativeName>
    <alternativeName>
        <fullName evidence="9">O-6-methylguanine-DNA-alkyltransferase</fullName>
    </alternativeName>
</protein>
<dbReference type="Gene3D" id="3.30.160.70">
    <property type="entry name" value="Methylated DNA-protein cysteine methyltransferase domain"/>
    <property type="match status" value="1"/>
</dbReference>
<dbReference type="Gene3D" id="1.10.10.10">
    <property type="entry name" value="Winged helix-like DNA-binding domain superfamily/Winged helix DNA-binding domain"/>
    <property type="match status" value="1"/>
</dbReference>
<dbReference type="SUPFAM" id="SSF53155">
    <property type="entry name" value="Methylated DNA-protein cysteine methyltransferase domain"/>
    <property type="match status" value="1"/>
</dbReference>
<dbReference type="InterPro" id="IPR036388">
    <property type="entry name" value="WH-like_DNA-bd_sf"/>
</dbReference>
<evidence type="ECO:0000256" key="8">
    <source>
        <dbReference type="ARBA" id="ARBA00049348"/>
    </source>
</evidence>
<reference evidence="12 13" key="1">
    <citation type="submission" date="2014-12" db="EMBL/GenBank/DDBJ databases">
        <title>Draft genome sequences of 10 type strains of Lactococcus.</title>
        <authorList>
            <person name="Sun Z."/>
            <person name="Zhong Z."/>
            <person name="Liu W."/>
            <person name="Zhang W."/>
            <person name="Zhang H."/>
        </authorList>
    </citation>
    <scope>NUCLEOTIDE SEQUENCE [LARGE SCALE GENOMIC DNA]</scope>
    <source>
        <strain evidence="12 13">DSM 6634</strain>
    </source>
</reference>
<dbReference type="PROSITE" id="PS00374">
    <property type="entry name" value="MGMT"/>
    <property type="match status" value="1"/>
</dbReference>
<dbReference type="EC" id="2.1.1.63" evidence="9"/>
<accession>A0A2A5RVL2</accession>
<comment type="subcellular location">
    <subcellularLocation>
        <location evidence="9">Cytoplasm</location>
    </subcellularLocation>
</comment>
<dbReference type="InterPro" id="IPR014048">
    <property type="entry name" value="MethylDNA_cys_MeTrfase_DNA-bd"/>
</dbReference>
<dbReference type="GO" id="GO:0005737">
    <property type="term" value="C:cytoplasm"/>
    <property type="evidence" value="ECO:0007669"/>
    <property type="project" value="UniProtKB-SubCell"/>
</dbReference>
<dbReference type="AlphaFoldDB" id="A0A2A5RVL2"/>
<keyword evidence="13" id="KW-1185">Reference proteome</keyword>
<comment type="catalytic activity">
    <reaction evidence="8 9">
        <text>a 6-O-methyl-2'-deoxyguanosine in DNA + L-cysteinyl-[protein] = S-methyl-L-cysteinyl-[protein] + a 2'-deoxyguanosine in DNA</text>
        <dbReference type="Rhea" id="RHEA:24000"/>
        <dbReference type="Rhea" id="RHEA-COMP:10131"/>
        <dbReference type="Rhea" id="RHEA-COMP:10132"/>
        <dbReference type="Rhea" id="RHEA-COMP:11367"/>
        <dbReference type="Rhea" id="RHEA-COMP:11368"/>
        <dbReference type="ChEBI" id="CHEBI:29950"/>
        <dbReference type="ChEBI" id="CHEBI:82612"/>
        <dbReference type="ChEBI" id="CHEBI:85445"/>
        <dbReference type="ChEBI" id="CHEBI:85448"/>
        <dbReference type="EC" id="2.1.1.63"/>
    </reaction>
</comment>
<gene>
    <name evidence="12" type="ORF">RU86_GL000935</name>
</gene>
<comment type="function">
    <text evidence="9">Involved in the cellular defense against the biological effects of O6-methylguanine (O6-MeG) and O4-methylthymine (O4-MeT) in DNA. Repairs the methylated nucleobase in DNA by stoichiometrically transferring the methyl group to a cysteine residue in the enzyme. This is a suicide reaction: the enzyme is irreversibly inactivated.</text>
</comment>
<dbReference type="GO" id="GO:0032259">
    <property type="term" value="P:methylation"/>
    <property type="evidence" value="ECO:0007669"/>
    <property type="project" value="UniProtKB-KW"/>
</dbReference>
<evidence type="ECO:0000256" key="5">
    <source>
        <dbReference type="ARBA" id="ARBA00022679"/>
    </source>
</evidence>
<dbReference type="Pfam" id="PF02870">
    <property type="entry name" value="Methyltransf_1N"/>
    <property type="match status" value="1"/>
</dbReference>
<dbReference type="SUPFAM" id="SSF46767">
    <property type="entry name" value="Methylated DNA-protein cysteine methyltransferase, C-terminal domain"/>
    <property type="match status" value="1"/>
</dbReference>
<keyword evidence="3 9" id="KW-0963">Cytoplasm</keyword>
<evidence type="ECO:0000256" key="1">
    <source>
        <dbReference type="ARBA" id="ARBA00001286"/>
    </source>
</evidence>
<dbReference type="InterPro" id="IPR001497">
    <property type="entry name" value="MethylDNA_cys_MeTrfase_AS"/>
</dbReference>
<dbReference type="PANTHER" id="PTHR10815">
    <property type="entry name" value="METHYLATED-DNA--PROTEIN-CYSTEINE METHYLTRANSFERASE"/>
    <property type="match status" value="1"/>
</dbReference>
<evidence type="ECO:0000259" key="10">
    <source>
        <dbReference type="Pfam" id="PF01035"/>
    </source>
</evidence>
<dbReference type="InterPro" id="IPR023546">
    <property type="entry name" value="MGMT"/>
</dbReference>
<evidence type="ECO:0000256" key="6">
    <source>
        <dbReference type="ARBA" id="ARBA00022763"/>
    </source>
</evidence>
<dbReference type="NCBIfam" id="TIGR00589">
    <property type="entry name" value="ogt"/>
    <property type="match status" value="1"/>
</dbReference>
<feature type="active site" description="Nucleophile; methyl group acceptor" evidence="9">
    <location>
        <position position="139"/>
    </location>
</feature>
<dbReference type="RefSeq" id="WP_096815087.1">
    <property type="nucleotide sequence ID" value="NZ_JXJW01000019.1"/>
</dbReference>